<name>A0ABQ8SBU0_PERAM</name>
<evidence type="ECO:0000313" key="2">
    <source>
        <dbReference type="EMBL" id="KAJ4431547.1"/>
    </source>
</evidence>
<evidence type="ECO:0000313" key="3">
    <source>
        <dbReference type="Proteomes" id="UP001148838"/>
    </source>
</evidence>
<comment type="caution">
    <text evidence="2">The sequence shown here is derived from an EMBL/GenBank/DDBJ whole genome shotgun (WGS) entry which is preliminary data.</text>
</comment>
<dbReference type="EMBL" id="JAJSOF020000031">
    <property type="protein sequence ID" value="KAJ4431547.1"/>
    <property type="molecule type" value="Genomic_DNA"/>
</dbReference>
<reference evidence="2 3" key="1">
    <citation type="journal article" date="2022" name="Allergy">
        <title>Genome assembly and annotation of Periplaneta americana reveal a comprehensive cockroach allergen profile.</title>
        <authorList>
            <person name="Wang L."/>
            <person name="Xiong Q."/>
            <person name="Saelim N."/>
            <person name="Wang L."/>
            <person name="Nong W."/>
            <person name="Wan A.T."/>
            <person name="Shi M."/>
            <person name="Liu X."/>
            <person name="Cao Q."/>
            <person name="Hui J.H.L."/>
            <person name="Sookrung N."/>
            <person name="Leung T.F."/>
            <person name="Tungtrongchitr A."/>
            <person name="Tsui S.K.W."/>
        </authorList>
    </citation>
    <scope>NUCLEOTIDE SEQUENCE [LARGE SCALE GENOMIC DNA]</scope>
    <source>
        <strain evidence="2">PWHHKU_190912</strain>
    </source>
</reference>
<organism evidence="2 3">
    <name type="scientific">Periplaneta americana</name>
    <name type="common">American cockroach</name>
    <name type="synonym">Blatta americana</name>
    <dbReference type="NCBI Taxonomy" id="6978"/>
    <lineage>
        <taxon>Eukaryota</taxon>
        <taxon>Metazoa</taxon>
        <taxon>Ecdysozoa</taxon>
        <taxon>Arthropoda</taxon>
        <taxon>Hexapoda</taxon>
        <taxon>Insecta</taxon>
        <taxon>Pterygota</taxon>
        <taxon>Neoptera</taxon>
        <taxon>Polyneoptera</taxon>
        <taxon>Dictyoptera</taxon>
        <taxon>Blattodea</taxon>
        <taxon>Blattoidea</taxon>
        <taxon>Blattidae</taxon>
        <taxon>Blattinae</taxon>
        <taxon>Periplaneta</taxon>
    </lineage>
</organism>
<dbReference type="InterPro" id="IPR036397">
    <property type="entry name" value="RNaseH_sf"/>
</dbReference>
<sequence>MPWTGEERAYAVVSFLVRGNSVVAAQMFLGRLIPSRGDGPWPARSPDLASCDFFPWGQLKAETYRNAVQPFPEIWKSNRRHVRLESRPSEVLESNMPGRYELLSVTQANIKHRLNDAFSVGELSTGPGLPGSHDGSALRKLFSENKYSRLGSAVHRTSPPGPVTKTAVEVRYRLCTNEVDVIGYTSNQSDTDDHSSVQSTSSDSGVAMSTSRLTLSEMEII</sequence>
<gene>
    <name evidence="2" type="ORF">ANN_20146</name>
</gene>
<dbReference type="Gene3D" id="3.30.420.10">
    <property type="entry name" value="Ribonuclease H-like superfamily/Ribonuclease H"/>
    <property type="match status" value="1"/>
</dbReference>
<dbReference type="Proteomes" id="UP001148838">
    <property type="component" value="Unassembled WGS sequence"/>
</dbReference>
<accession>A0ABQ8SBU0</accession>
<keyword evidence="3" id="KW-1185">Reference proteome</keyword>
<evidence type="ECO:0000256" key="1">
    <source>
        <dbReference type="SAM" id="MobiDB-lite"/>
    </source>
</evidence>
<protein>
    <submittedName>
        <fullName evidence="2">Uncharacterized protein</fullName>
    </submittedName>
</protein>
<proteinExistence type="predicted"/>
<feature type="region of interest" description="Disordered" evidence="1">
    <location>
        <begin position="184"/>
        <end position="209"/>
    </location>
</feature>